<evidence type="ECO:0000256" key="1">
    <source>
        <dbReference type="ARBA" id="ARBA00004141"/>
    </source>
</evidence>
<dbReference type="PANTHER" id="PTHR30238">
    <property type="entry name" value="MEMBRANE BOUND PREDICTED REDOX MODULATOR"/>
    <property type="match status" value="1"/>
</dbReference>
<dbReference type="RefSeq" id="WP_407884861.1">
    <property type="nucleotide sequence ID" value="NZ_BQXO01000007.1"/>
</dbReference>
<comment type="subcellular location">
    <subcellularLocation>
        <location evidence="1">Membrane</location>
        <topology evidence="1">Multi-pass membrane protein</topology>
    </subcellularLocation>
</comment>
<dbReference type="NCBIfam" id="TIGR03716">
    <property type="entry name" value="R_switched_YkoY"/>
    <property type="match status" value="1"/>
</dbReference>
<dbReference type="InterPro" id="IPR005496">
    <property type="entry name" value="Integral_membrane_TerC"/>
</dbReference>
<dbReference type="PANTHER" id="PTHR30238:SF6">
    <property type="entry name" value="TERC-LIKE PROTEIN"/>
    <property type="match status" value="1"/>
</dbReference>
<keyword evidence="8" id="KW-1185">Reference proteome</keyword>
<evidence type="ECO:0000256" key="3">
    <source>
        <dbReference type="ARBA" id="ARBA00022692"/>
    </source>
</evidence>
<feature type="transmembrane region" description="Helical" evidence="6">
    <location>
        <begin position="90"/>
        <end position="109"/>
    </location>
</feature>
<evidence type="ECO:0000313" key="7">
    <source>
        <dbReference type="EMBL" id="GKT06589.1"/>
    </source>
</evidence>
<comment type="caution">
    <text evidence="7">The sequence shown here is derived from an EMBL/GenBank/DDBJ whole genome shotgun (WGS) entry which is preliminary data.</text>
</comment>
<name>A0ABQ5JSH9_9LACO</name>
<evidence type="ECO:0000256" key="5">
    <source>
        <dbReference type="ARBA" id="ARBA00023136"/>
    </source>
</evidence>
<dbReference type="EMBL" id="BQXO01000007">
    <property type="protein sequence ID" value="GKT06589.1"/>
    <property type="molecule type" value="Genomic_DNA"/>
</dbReference>
<feature type="transmembrane region" description="Helical" evidence="6">
    <location>
        <begin position="201"/>
        <end position="220"/>
    </location>
</feature>
<organism evidence="7 8">
    <name type="scientific">Furfurilactobacillus curtus</name>
    <dbReference type="NCBI Taxonomy" id="1746200"/>
    <lineage>
        <taxon>Bacteria</taxon>
        <taxon>Bacillati</taxon>
        <taxon>Bacillota</taxon>
        <taxon>Bacilli</taxon>
        <taxon>Lactobacillales</taxon>
        <taxon>Lactobacillaceae</taxon>
        <taxon>Furfurilactobacillus</taxon>
    </lineage>
</organism>
<feature type="transmembrane region" description="Helical" evidence="6">
    <location>
        <begin position="169"/>
        <end position="189"/>
    </location>
</feature>
<dbReference type="Proteomes" id="UP001628078">
    <property type="component" value="Unassembled WGS sequence"/>
</dbReference>
<evidence type="ECO:0000256" key="4">
    <source>
        <dbReference type="ARBA" id="ARBA00022989"/>
    </source>
</evidence>
<reference evidence="7 8" key="1">
    <citation type="submission" date="2022-03" db="EMBL/GenBank/DDBJ databases">
        <title>Draft genome sequence of Furfurilactobacillus curtus JCM 31185.</title>
        <authorList>
            <person name="Suzuki S."/>
            <person name="Endo A."/>
            <person name="Kajikawa A."/>
        </authorList>
    </citation>
    <scope>NUCLEOTIDE SEQUENCE [LARGE SCALE GENOMIC DNA]</scope>
    <source>
        <strain evidence="7 8">JCM 31185</strain>
    </source>
</reference>
<protein>
    <submittedName>
        <fullName evidence="7">Membrane protein</fullName>
    </submittedName>
</protein>
<accession>A0ABQ5JSH9</accession>
<dbReference type="Pfam" id="PF03741">
    <property type="entry name" value="TerC"/>
    <property type="match status" value="1"/>
</dbReference>
<keyword evidence="5 6" id="KW-0472">Membrane</keyword>
<evidence type="ECO:0000256" key="6">
    <source>
        <dbReference type="SAM" id="Phobius"/>
    </source>
</evidence>
<evidence type="ECO:0000313" key="8">
    <source>
        <dbReference type="Proteomes" id="UP001628078"/>
    </source>
</evidence>
<proteinExistence type="inferred from homology"/>
<feature type="transmembrane region" description="Helical" evidence="6">
    <location>
        <begin position="138"/>
        <end position="163"/>
    </location>
</feature>
<feature type="transmembrane region" description="Helical" evidence="6">
    <location>
        <begin position="65"/>
        <end position="84"/>
    </location>
</feature>
<comment type="similarity">
    <text evidence="2">Belongs to the TerC family.</text>
</comment>
<evidence type="ECO:0000256" key="2">
    <source>
        <dbReference type="ARBA" id="ARBA00007511"/>
    </source>
</evidence>
<feature type="transmembrane region" description="Helical" evidence="6">
    <location>
        <begin position="226"/>
        <end position="246"/>
    </location>
</feature>
<keyword evidence="4 6" id="KW-1133">Transmembrane helix</keyword>
<dbReference type="InterPro" id="IPR022493">
    <property type="entry name" value="CHP03716_TM_YkoY"/>
</dbReference>
<gene>
    <name evidence="7" type="ORF">JCM31185_18760</name>
</gene>
<keyword evidence="3 6" id="KW-0812">Transmembrane</keyword>
<sequence>MLDVIKQLYGPFFDGQNWATILTSRSDWLIVGSLVLIECLLSVDNAVVLAAQTTGLDNLQEREKSLFYGLWGAYVFRFFIIGIGTYLIRFWWIKVIGASYLMYLVYRYFRHLMTQQKRHPLGQTITSKKRRWFGLSPFWTVVIQIELMDIVFSIDSVLASLAISDNAVIVLIGGLIGILCMRGIAEVIMNLMRKVPELETMAYVLIALIAVKLVLSVPQIDIEVSSRAFGLVILAAVLVTLLIHWLRSRFHRCSDRRK</sequence>